<dbReference type="CDD" id="cd01949">
    <property type="entry name" value="GGDEF"/>
    <property type="match status" value="1"/>
</dbReference>
<organism evidence="10 11">
    <name type="scientific">Pseudoxanthomonas wuyuanensis</name>
    <dbReference type="NCBI Taxonomy" id="1073196"/>
    <lineage>
        <taxon>Bacteria</taxon>
        <taxon>Pseudomonadati</taxon>
        <taxon>Pseudomonadota</taxon>
        <taxon>Gammaproteobacteria</taxon>
        <taxon>Lysobacterales</taxon>
        <taxon>Lysobacteraceae</taxon>
        <taxon>Pseudoxanthomonas</taxon>
    </lineage>
</organism>
<keyword evidence="5" id="KW-0812">Transmembrane</keyword>
<dbReference type="InterPro" id="IPR052155">
    <property type="entry name" value="Biofilm_reg_signaling"/>
</dbReference>
<feature type="domain" description="PAC" evidence="7">
    <location>
        <begin position="266"/>
        <end position="318"/>
    </location>
</feature>
<proteinExistence type="predicted"/>
<protein>
    <recommendedName>
        <fullName evidence="2">cyclic-guanylate-specific phosphodiesterase</fullName>
        <ecNumber evidence="2">3.1.4.52</ecNumber>
    </recommendedName>
</protein>
<dbReference type="NCBIfam" id="TIGR00254">
    <property type="entry name" value="GGDEF"/>
    <property type="match status" value="1"/>
</dbReference>
<dbReference type="PROSITE" id="PS50887">
    <property type="entry name" value="GGDEF"/>
    <property type="match status" value="1"/>
</dbReference>
<dbReference type="Proteomes" id="UP000219374">
    <property type="component" value="Unassembled WGS sequence"/>
</dbReference>
<comment type="cofactor">
    <cofactor evidence="1">
        <name>Mg(2+)</name>
        <dbReference type="ChEBI" id="CHEBI:18420"/>
    </cofactor>
</comment>
<dbReference type="GO" id="GO:0071732">
    <property type="term" value="P:cellular response to nitric oxide"/>
    <property type="evidence" value="ECO:0007669"/>
    <property type="project" value="UniProtKB-ARBA"/>
</dbReference>
<dbReference type="PANTHER" id="PTHR44757">
    <property type="entry name" value="DIGUANYLATE CYCLASE DGCP"/>
    <property type="match status" value="1"/>
</dbReference>
<feature type="transmembrane region" description="Helical" evidence="5">
    <location>
        <begin position="25"/>
        <end position="45"/>
    </location>
</feature>
<comment type="catalytic activity">
    <reaction evidence="4">
        <text>3',3'-c-di-GMP + H2O = 5'-phosphoguanylyl(3'-&gt;5')guanosine + H(+)</text>
        <dbReference type="Rhea" id="RHEA:24902"/>
        <dbReference type="ChEBI" id="CHEBI:15377"/>
        <dbReference type="ChEBI" id="CHEBI:15378"/>
        <dbReference type="ChEBI" id="CHEBI:58754"/>
        <dbReference type="ChEBI" id="CHEBI:58805"/>
        <dbReference type="EC" id="3.1.4.52"/>
    </reaction>
    <physiologicalReaction direction="left-to-right" evidence="4">
        <dbReference type="Rhea" id="RHEA:24903"/>
    </physiologicalReaction>
</comment>
<dbReference type="PROSITE" id="PS50113">
    <property type="entry name" value="PAC"/>
    <property type="match status" value="1"/>
</dbReference>
<evidence type="ECO:0000256" key="5">
    <source>
        <dbReference type="SAM" id="Phobius"/>
    </source>
</evidence>
<dbReference type="SMART" id="SM00091">
    <property type="entry name" value="PAS"/>
    <property type="match status" value="1"/>
</dbReference>
<evidence type="ECO:0000259" key="9">
    <source>
        <dbReference type="PROSITE" id="PS50887"/>
    </source>
</evidence>
<evidence type="ECO:0000256" key="3">
    <source>
        <dbReference type="ARBA" id="ARBA00022636"/>
    </source>
</evidence>
<keyword evidence="5" id="KW-0472">Membrane</keyword>
<dbReference type="PANTHER" id="PTHR44757:SF2">
    <property type="entry name" value="BIOFILM ARCHITECTURE MAINTENANCE PROTEIN MBAA"/>
    <property type="match status" value="1"/>
</dbReference>
<evidence type="ECO:0000259" key="8">
    <source>
        <dbReference type="PROSITE" id="PS50883"/>
    </source>
</evidence>
<accession>A0A286D3C4</accession>
<evidence type="ECO:0000256" key="1">
    <source>
        <dbReference type="ARBA" id="ARBA00001946"/>
    </source>
</evidence>
<dbReference type="Pfam" id="PF13426">
    <property type="entry name" value="PAS_9"/>
    <property type="match status" value="1"/>
</dbReference>
<dbReference type="FunFam" id="3.20.20.450:FF:000001">
    <property type="entry name" value="Cyclic di-GMP phosphodiesterase yahA"/>
    <property type="match status" value="1"/>
</dbReference>
<dbReference type="InterPro" id="IPR035965">
    <property type="entry name" value="PAS-like_dom_sf"/>
</dbReference>
<feature type="domain" description="PAS" evidence="6">
    <location>
        <begin position="193"/>
        <end position="238"/>
    </location>
</feature>
<dbReference type="SMART" id="SM00086">
    <property type="entry name" value="PAC"/>
    <property type="match status" value="2"/>
</dbReference>
<dbReference type="SUPFAM" id="SSF55785">
    <property type="entry name" value="PYP-like sensor domain (PAS domain)"/>
    <property type="match status" value="2"/>
</dbReference>
<dbReference type="SUPFAM" id="SSF55073">
    <property type="entry name" value="Nucleotide cyclase"/>
    <property type="match status" value="1"/>
</dbReference>
<dbReference type="InterPro" id="IPR035919">
    <property type="entry name" value="EAL_sf"/>
</dbReference>
<keyword evidence="5" id="KW-1133">Transmembrane helix</keyword>
<dbReference type="CDD" id="cd00130">
    <property type="entry name" value="PAS"/>
    <property type="match status" value="2"/>
</dbReference>
<dbReference type="EC" id="3.1.4.52" evidence="2"/>
<evidence type="ECO:0000256" key="2">
    <source>
        <dbReference type="ARBA" id="ARBA00012282"/>
    </source>
</evidence>
<dbReference type="InterPro" id="IPR000700">
    <property type="entry name" value="PAS-assoc_C"/>
</dbReference>
<evidence type="ECO:0000313" key="11">
    <source>
        <dbReference type="Proteomes" id="UP000219374"/>
    </source>
</evidence>
<name>A0A286D3C4_9GAMM</name>
<sequence length="756" mass="85112">MPIALVAAVSATAFPASPLWPRLPLILLAGAALLAVIAIATRRHWQPWLKTRRQPVETLRSEALRVRDERLKLALWASGEQFWDYDLIQRKLYRMRTEEVSAQAADITVSTRHGEVPPIHPEDLPLVMERLRVHLQGRTPLFMSEHRMDLHNNGRWAWIRARGRVVERDADSRPIRIAGTARDITTSRNAEYEHRIADEVMRSMNEAVAVLDWAQQYVTINPAFTRITGYSGDEIVGQPANMLDSGQHDEAFFDRMEAELQHTGHWSGEVWKVRKDGEEILCRIETNVVPDACGERQLYVQVLTDITEQKRAEQELRYLANYDTLTSLPNRSLLSERLSRAIVRARREHGHVAVLFIDLDRFKDINDSLGHATGDRILRAAAARVQQTVGAEHTVARLSGDEFTVVLEDLDSVGDAEEVAQRIIEAFKSPLNFGERLEMSVSPSIGISLYPQHAQVPTELLKHADTAMYQAKAMGRHTYKVYSETMDEKNRHRAILASALRRALDRNELSLAYQPRLALAQNRITGVEALLRWQSPEFGEVSPGQFIPLAEETGLILEIGAWALREACLTLKQWHASGLEQLTVSVNVSANQLQRGDLPELVARTLAETGIAPARLELELTESVIMADPEQNADTLRACRRLGISLAIDDFGTGYSSLAYLKRLPLTTLKIDQEFISDLTHDSDDEAITSTIITMGQSLALRVVAEGVETYDQYEFLRNHGCDEVQGHWVSQALTPEQCLRFIREYYPGSGVRAAS</sequence>
<keyword evidence="3" id="KW-0973">c-di-GMP</keyword>
<dbReference type="Gene3D" id="3.20.20.450">
    <property type="entry name" value="EAL domain"/>
    <property type="match status" value="1"/>
</dbReference>
<evidence type="ECO:0000259" key="7">
    <source>
        <dbReference type="PROSITE" id="PS50113"/>
    </source>
</evidence>
<dbReference type="InterPro" id="IPR001633">
    <property type="entry name" value="EAL_dom"/>
</dbReference>
<feature type="domain" description="GGDEF" evidence="9">
    <location>
        <begin position="350"/>
        <end position="484"/>
    </location>
</feature>
<dbReference type="SMART" id="SM00052">
    <property type="entry name" value="EAL"/>
    <property type="match status" value="1"/>
</dbReference>
<dbReference type="AlphaFoldDB" id="A0A286D3C4"/>
<dbReference type="PROSITE" id="PS50112">
    <property type="entry name" value="PAS"/>
    <property type="match status" value="1"/>
</dbReference>
<dbReference type="Gene3D" id="3.30.70.270">
    <property type="match status" value="1"/>
</dbReference>
<dbReference type="CDD" id="cd01948">
    <property type="entry name" value="EAL"/>
    <property type="match status" value="1"/>
</dbReference>
<gene>
    <name evidence="10" type="ORF">SAMN06296416_102264</name>
</gene>
<dbReference type="OrthoDB" id="197861at2"/>
<dbReference type="SMART" id="SM00267">
    <property type="entry name" value="GGDEF"/>
    <property type="match status" value="1"/>
</dbReference>
<dbReference type="NCBIfam" id="TIGR00229">
    <property type="entry name" value="sensory_box"/>
    <property type="match status" value="1"/>
</dbReference>
<keyword evidence="11" id="KW-1185">Reference proteome</keyword>
<dbReference type="InterPro" id="IPR043128">
    <property type="entry name" value="Rev_trsase/Diguanyl_cyclase"/>
</dbReference>
<dbReference type="GO" id="GO:0071111">
    <property type="term" value="F:cyclic-guanylate-specific phosphodiesterase activity"/>
    <property type="evidence" value="ECO:0007669"/>
    <property type="project" value="UniProtKB-EC"/>
</dbReference>
<dbReference type="SUPFAM" id="SSF141868">
    <property type="entry name" value="EAL domain-like"/>
    <property type="match status" value="1"/>
</dbReference>
<evidence type="ECO:0000313" key="10">
    <source>
        <dbReference type="EMBL" id="SOD53151.1"/>
    </source>
</evidence>
<dbReference type="Pfam" id="PF00990">
    <property type="entry name" value="GGDEF"/>
    <property type="match status" value="1"/>
</dbReference>
<dbReference type="InterPro" id="IPR029787">
    <property type="entry name" value="Nucleotide_cyclase"/>
</dbReference>
<evidence type="ECO:0000256" key="4">
    <source>
        <dbReference type="ARBA" id="ARBA00051114"/>
    </source>
</evidence>
<dbReference type="InterPro" id="IPR013655">
    <property type="entry name" value="PAS_fold_3"/>
</dbReference>
<feature type="domain" description="EAL" evidence="8">
    <location>
        <begin position="493"/>
        <end position="747"/>
    </location>
</feature>
<dbReference type="PROSITE" id="PS50883">
    <property type="entry name" value="EAL"/>
    <property type="match status" value="1"/>
</dbReference>
<evidence type="ECO:0000259" key="6">
    <source>
        <dbReference type="PROSITE" id="PS50112"/>
    </source>
</evidence>
<dbReference type="RefSeq" id="WP_097121032.1">
    <property type="nucleotide sequence ID" value="NZ_OCND01000002.1"/>
</dbReference>
<dbReference type="InterPro" id="IPR000160">
    <property type="entry name" value="GGDEF_dom"/>
</dbReference>
<dbReference type="InterPro" id="IPR000014">
    <property type="entry name" value="PAS"/>
</dbReference>
<dbReference type="InterPro" id="IPR001610">
    <property type="entry name" value="PAC"/>
</dbReference>
<dbReference type="Pfam" id="PF08447">
    <property type="entry name" value="PAS_3"/>
    <property type="match status" value="1"/>
</dbReference>
<dbReference type="Gene3D" id="3.30.450.20">
    <property type="entry name" value="PAS domain"/>
    <property type="match status" value="2"/>
</dbReference>
<dbReference type="Pfam" id="PF00563">
    <property type="entry name" value="EAL"/>
    <property type="match status" value="1"/>
</dbReference>
<reference evidence="10 11" key="1">
    <citation type="submission" date="2017-09" db="EMBL/GenBank/DDBJ databases">
        <authorList>
            <person name="Ehlers B."/>
            <person name="Leendertz F.H."/>
        </authorList>
    </citation>
    <scope>NUCLEOTIDE SEQUENCE [LARGE SCALE GENOMIC DNA]</scope>
    <source>
        <strain evidence="10 11">CGMCC 1.10978</strain>
    </source>
</reference>
<dbReference type="FunFam" id="3.30.70.270:FF:000001">
    <property type="entry name" value="Diguanylate cyclase domain protein"/>
    <property type="match status" value="1"/>
</dbReference>
<dbReference type="EMBL" id="OCND01000002">
    <property type="protein sequence ID" value="SOD53151.1"/>
    <property type="molecule type" value="Genomic_DNA"/>
</dbReference>